<organism evidence="3 4">
    <name type="scientific">Clupea harengus</name>
    <name type="common">Atlantic herring</name>
    <dbReference type="NCBI Taxonomy" id="7950"/>
    <lineage>
        <taxon>Eukaryota</taxon>
        <taxon>Metazoa</taxon>
        <taxon>Chordata</taxon>
        <taxon>Craniata</taxon>
        <taxon>Vertebrata</taxon>
        <taxon>Euteleostomi</taxon>
        <taxon>Actinopterygii</taxon>
        <taxon>Neopterygii</taxon>
        <taxon>Teleostei</taxon>
        <taxon>Clupei</taxon>
        <taxon>Clupeiformes</taxon>
        <taxon>Clupeoidei</taxon>
        <taxon>Clupeidae</taxon>
        <taxon>Clupea</taxon>
    </lineage>
</organism>
<feature type="region of interest" description="Disordered" evidence="1">
    <location>
        <begin position="1"/>
        <end position="21"/>
    </location>
</feature>
<keyword evidence="2" id="KW-0812">Transmembrane</keyword>
<feature type="transmembrane region" description="Helical" evidence="2">
    <location>
        <begin position="255"/>
        <end position="281"/>
    </location>
</feature>
<keyword evidence="2" id="KW-1133">Transmembrane helix</keyword>
<gene>
    <name evidence="4" type="primary">LOC116219401</name>
</gene>
<reference evidence="4" key="1">
    <citation type="submission" date="2025-08" db="UniProtKB">
        <authorList>
            <consortium name="RefSeq"/>
        </authorList>
    </citation>
    <scope>IDENTIFICATION</scope>
</reference>
<dbReference type="Proteomes" id="UP000515152">
    <property type="component" value="Chromosome 24"/>
</dbReference>
<dbReference type="PROSITE" id="PS51257">
    <property type="entry name" value="PROKAR_LIPOPROTEIN"/>
    <property type="match status" value="1"/>
</dbReference>
<protein>
    <submittedName>
        <fullName evidence="4">Uncharacterized protein LOC116219401</fullName>
    </submittedName>
</protein>
<dbReference type="KEGG" id="char:116219401"/>
<dbReference type="AlphaFoldDB" id="A0A6P8F3K7"/>
<sequence length="392" mass="43979">MEEYRWTGAQEQICKDNEKQSSSYGPAIIACDASYNDKLEDDELARKKKELQFIEEKIARKRAAIALKNEWQRTSMYSENDVDKQSNNDIEVKEKHETSSGNNFPQRQPHQEAVHLSARQISILNELTPLLVSSFEPSNPAPPSSMKSFVERNAKIFQRDFEQKQNPESDANTTLTQELREALRHHHNSELASSLVTKQSASEQPDLFNTQGTHDSGPPSTSNGFDRFLSVLNQGVDVGRCSEWRECDLLLYTKVVGIILPAIITMIIILAVLLLLGFVCLSKQNAEITANTRDTTTDIQNDSGLMYSTVTARATTSNPAQRVPTPDQNNVQYASVQINHSKTQEVPLYSTVQNPQTSTQDDDVAYESVQFLRGRAATRAEIDVIYNAVIKP</sequence>
<keyword evidence="3" id="KW-1185">Reference proteome</keyword>
<accession>A0A6P8F3K7</accession>
<keyword evidence="2" id="KW-0472">Membrane</keyword>
<dbReference type="RefSeq" id="XP_031418575.2">
    <property type="nucleotide sequence ID" value="XM_031562715.2"/>
</dbReference>
<proteinExistence type="predicted"/>
<dbReference type="GeneID" id="116219401"/>
<name>A0A6P8F3K7_CLUHA</name>
<evidence type="ECO:0000256" key="1">
    <source>
        <dbReference type="SAM" id="MobiDB-lite"/>
    </source>
</evidence>
<evidence type="ECO:0000256" key="2">
    <source>
        <dbReference type="SAM" id="Phobius"/>
    </source>
</evidence>
<evidence type="ECO:0000313" key="4">
    <source>
        <dbReference type="RefSeq" id="XP_031418575.2"/>
    </source>
</evidence>
<evidence type="ECO:0000313" key="3">
    <source>
        <dbReference type="Proteomes" id="UP000515152"/>
    </source>
</evidence>
<dbReference type="OrthoDB" id="9909793at2759"/>